<sequence length="180" mass="20310">MNNLLRIGRTFRPFPSKIKRSTSSSRHIATPLSVDSPKSPSILSEAIQRRTELPPAFTTVEQKMALHKQCIAYGLPFILVYWAFLYFTENERLEYEKTGKINGVQVAPPPNERGGGGGSRVRERREEQKRSLAMQGKEEEEGQGGGKEGQGVDNRELESRIAKLEALVGKQREQIDKRKT</sequence>
<feature type="compositionally biased region" description="Basic and acidic residues" evidence="1">
    <location>
        <begin position="120"/>
        <end position="130"/>
    </location>
</feature>
<keyword evidence="2" id="KW-0472">Membrane</keyword>
<dbReference type="AlphaFoldDB" id="A0A9W7LD34"/>
<gene>
    <name evidence="3" type="ORF">TrCOL_g3009</name>
</gene>
<proteinExistence type="predicted"/>
<evidence type="ECO:0000313" key="3">
    <source>
        <dbReference type="EMBL" id="GMI45493.1"/>
    </source>
</evidence>
<name>A0A9W7LD34_9STRA</name>
<comment type="caution">
    <text evidence="3">The sequence shown here is derived from an EMBL/GenBank/DDBJ whole genome shotgun (WGS) entry which is preliminary data.</text>
</comment>
<reference evidence="4" key="1">
    <citation type="journal article" date="2023" name="Commun. Biol.">
        <title>Genome analysis of Parmales, the sister group of diatoms, reveals the evolutionary specialization of diatoms from phago-mixotrophs to photoautotrophs.</title>
        <authorList>
            <person name="Ban H."/>
            <person name="Sato S."/>
            <person name="Yoshikawa S."/>
            <person name="Yamada K."/>
            <person name="Nakamura Y."/>
            <person name="Ichinomiya M."/>
            <person name="Sato N."/>
            <person name="Blanc-Mathieu R."/>
            <person name="Endo H."/>
            <person name="Kuwata A."/>
            <person name="Ogata H."/>
        </authorList>
    </citation>
    <scope>NUCLEOTIDE SEQUENCE [LARGE SCALE GENOMIC DNA]</scope>
</reference>
<evidence type="ECO:0000256" key="2">
    <source>
        <dbReference type="SAM" id="Phobius"/>
    </source>
</evidence>
<accession>A0A9W7LD34</accession>
<dbReference type="OrthoDB" id="10438857at2759"/>
<dbReference type="Proteomes" id="UP001165065">
    <property type="component" value="Unassembled WGS sequence"/>
</dbReference>
<evidence type="ECO:0000256" key="1">
    <source>
        <dbReference type="SAM" id="MobiDB-lite"/>
    </source>
</evidence>
<dbReference type="EMBL" id="BRYA01000250">
    <property type="protein sequence ID" value="GMI45493.1"/>
    <property type="molecule type" value="Genomic_DNA"/>
</dbReference>
<keyword evidence="2" id="KW-0812">Transmembrane</keyword>
<keyword evidence="4" id="KW-1185">Reference proteome</keyword>
<organism evidence="3 4">
    <name type="scientific">Triparma columacea</name>
    <dbReference type="NCBI Taxonomy" id="722753"/>
    <lineage>
        <taxon>Eukaryota</taxon>
        <taxon>Sar</taxon>
        <taxon>Stramenopiles</taxon>
        <taxon>Ochrophyta</taxon>
        <taxon>Bolidophyceae</taxon>
        <taxon>Parmales</taxon>
        <taxon>Triparmaceae</taxon>
        <taxon>Triparma</taxon>
    </lineage>
</organism>
<feature type="region of interest" description="Disordered" evidence="1">
    <location>
        <begin position="102"/>
        <end position="155"/>
    </location>
</feature>
<feature type="transmembrane region" description="Helical" evidence="2">
    <location>
        <begin position="70"/>
        <end position="87"/>
    </location>
</feature>
<protein>
    <submittedName>
        <fullName evidence="3">Uncharacterized protein</fullName>
    </submittedName>
</protein>
<keyword evidence="2" id="KW-1133">Transmembrane helix</keyword>
<evidence type="ECO:0000313" key="4">
    <source>
        <dbReference type="Proteomes" id="UP001165065"/>
    </source>
</evidence>